<dbReference type="AlphaFoldDB" id="A0A1H6U7S1"/>
<protein>
    <submittedName>
        <fullName evidence="1">2'-5' RNA ligase</fullName>
    </submittedName>
</protein>
<dbReference type="SUPFAM" id="SSF55144">
    <property type="entry name" value="LigT-like"/>
    <property type="match status" value="1"/>
</dbReference>
<organism evidence="1 2">
    <name type="scientific">Demequina mangrovi</name>
    <dbReference type="NCBI Taxonomy" id="1043493"/>
    <lineage>
        <taxon>Bacteria</taxon>
        <taxon>Bacillati</taxon>
        <taxon>Actinomycetota</taxon>
        <taxon>Actinomycetes</taxon>
        <taxon>Micrococcales</taxon>
        <taxon>Demequinaceae</taxon>
        <taxon>Demequina</taxon>
    </lineage>
</organism>
<dbReference type="Pfam" id="PF13563">
    <property type="entry name" value="2_5_RNA_ligase2"/>
    <property type="match status" value="1"/>
</dbReference>
<evidence type="ECO:0000313" key="2">
    <source>
        <dbReference type="Proteomes" id="UP000183315"/>
    </source>
</evidence>
<keyword evidence="2" id="KW-1185">Reference proteome</keyword>
<accession>A0A1H6U7S1</accession>
<dbReference type="eggNOG" id="COG1514">
    <property type="taxonomic scope" value="Bacteria"/>
</dbReference>
<dbReference type="InterPro" id="IPR009097">
    <property type="entry name" value="Cyclic_Pdiesterase"/>
</dbReference>
<dbReference type="GO" id="GO:0016874">
    <property type="term" value="F:ligase activity"/>
    <property type="evidence" value="ECO:0007669"/>
    <property type="project" value="UniProtKB-KW"/>
</dbReference>
<dbReference type="EMBL" id="FNZI01000001">
    <property type="protein sequence ID" value="SEI87566.1"/>
    <property type="molecule type" value="Genomic_DNA"/>
</dbReference>
<dbReference type="Gene3D" id="3.90.1140.10">
    <property type="entry name" value="Cyclic phosphodiesterase"/>
    <property type="match status" value="1"/>
</dbReference>
<evidence type="ECO:0000313" key="1">
    <source>
        <dbReference type="EMBL" id="SEI87566.1"/>
    </source>
</evidence>
<proteinExistence type="predicted"/>
<reference evidence="2" key="1">
    <citation type="submission" date="2016-10" db="EMBL/GenBank/DDBJ databases">
        <authorList>
            <person name="Varghese N."/>
        </authorList>
    </citation>
    <scope>NUCLEOTIDE SEQUENCE [LARGE SCALE GENOMIC DNA]</scope>
    <source>
        <strain evidence="2">DSM 24868</strain>
    </source>
</reference>
<gene>
    <name evidence="1" type="ORF">SAMN05421637_0270</name>
</gene>
<sequence length="174" mass="18193">MTPDAVDDALDEALGATMRGRAREAGLDRWTPRIERHLTLRFIGETDAEAAVTRAVARAAASSGALRLLVGAMAAPLTARVVAIPVEGAERIAAAVDDALAEAGVAARERPFTGHITVARASHHLRAAAVEQALHHPPLAVPWAAEALQVIQSVSGGEARYVVRSTHPLTGRAV</sequence>
<keyword evidence="1" id="KW-0436">Ligase</keyword>
<dbReference type="STRING" id="1043493.SAMN05421637_0270"/>
<name>A0A1H6U7S1_9MICO</name>
<dbReference type="Proteomes" id="UP000183315">
    <property type="component" value="Unassembled WGS sequence"/>
</dbReference>